<proteinExistence type="predicted"/>
<accession>A0ABW1DCS6</accession>
<keyword evidence="1" id="KW-0805">Transcription regulation</keyword>
<dbReference type="InterPro" id="IPR000792">
    <property type="entry name" value="Tscrpt_reg_LuxR_C"/>
</dbReference>
<comment type="caution">
    <text evidence="5">The sequence shown here is derived from an EMBL/GenBank/DDBJ whole genome shotgun (WGS) entry which is preliminary data.</text>
</comment>
<feature type="domain" description="HTH luxR-type" evidence="4">
    <location>
        <begin position="1"/>
        <end position="49"/>
    </location>
</feature>
<keyword evidence="6" id="KW-1185">Reference proteome</keyword>
<evidence type="ECO:0000256" key="3">
    <source>
        <dbReference type="ARBA" id="ARBA00023163"/>
    </source>
</evidence>
<sequence length="53" mass="6115">MAKDGRTNAEIGAELYLSARTVEWHLRKVFGKLGISSRKELRDAPIRSSRRMR</sequence>
<evidence type="ECO:0000313" key="5">
    <source>
        <dbReference type="EMBL" id="MFC5834861.1"/>
    </source>
</evidence>
<organism evidence="5 6">
    <name type="scientific">Nonomuraea insulae</name>
    <dbReference type="NCBI Taxonomy" id="1616787"/>
    <lineage>
        <taxon>Bacteria</taxon>
        <taxon>Bacillati</taxon>
        <taxon>Actinomycetota</taxon>
        <taxon>Actinomycetes</taxon>
        <taxon>Streptosporangiales</taxon>
        <taxon>Streptosporangiaceae</taxon>
        <taxon>Nonomuraea</taxon>
    </lineage>
</organism>
<dbReference type="SMART" id="SM00421">
    <property type="entry name" value="HTH_LUXR"/>
    <property type="match status" value="1"/>
</dbReference>
<gene>
    <name evidence="5" type="ORF">ACFPZ3_64405</name>
</gene>
<keyword evidence="2" id="KW-0238">DNA-binding</keyword>
<dbReference type="Proteomes" id="UP001596058">
    <property type="component" value="Unassembled WGS sequence"/>
</dbReference>
<evidence type="ECO:0000259" key="4">
    <source>
        <dbReference type="PROSITE" id="PS50043"/>
    </source>
</evidence>
<dbReference type="InterPro" id="IPR036388">
    <property type="entry name" value="WH-like_DNA-bd_sf"/>
</dbReference>
<reference evidence="6" key="1">
    <citation type="journal article" date="2019" name="Int. J. Syst. Evol. Microbiol.">
        <title>The Global Catalogue of Microorganisms (GCM) 10K type strain sequencing project: providing services to taxonomists for standard genome sequencing and annotation.</title>
        <authorList>
            <consortium name="The Broad Institute Genomics Platform"/>
            <consortium name="The Broad Institute Genome Sequencing Center for Infectious Disease"/>
            <person name="Wu L."/>
            <person name="Ma J."/>
        </authorList>
    </citation>
    <scope>NUCLEOTIDE SEQUENCE [LARGE SCALE GENOMIC DNA]</scope>
    <source>
        <strain evidence="6">CCUG 53903</strain>
    </source>
</reference>
<evidence type="ECO:0000256" key="1">
    <source>
        <dbReference type="ARBA" id="ARBA00023015"/>
    </source>
</evidence>
<dbReference type="Gene3D" id="1.10.10.10">
    <property type="entry name" value="Winged helix-like DNA-binding domain superfamily/Winged helix DNA-binding domain"/>
    <property type="match status" value="1"/>
</dbReference>
<dbReference type="InterPro" id="IPR016032">
    <property type="entry name" value="Sig_transdc_resp-reg_C-effctor"/>
</dbReference>
<dbReference type="Pfam" id="PF00196">
    <property type="entry name" value="GerE"/>
    <property type="match status" value="1"/>
</dbReference>
<dbReference type="PANTHER" id="PTHR44688">
    <property type="entry name" value="DNA-BINDING TRANSCRIPTIONAL ACTIVATOR DEVR_DOSR"/>
    <property type="match status" value="1"/>
</dbReference>
<dbReference type="RefSeq" id="WP_379524321.1">
    <property type="nucleotide sequence ID" value="NZ_JBHSPA010000115.1"/>
</dbReference>
<dbReference type="PRINTS" id="PR00038">
    <property type="entry name" value="HTHLUXR"/>
</dbReference>
<dbReference type="SUPFAM" id="SSF46894">
    <property type="entry name" value="C-terminal effector domain of the bipartite response regulators"/>
    <property type="match status" value="1"/>
</dbReference>
<evidence type="ECO:0000313" key="6">
    <source>
        <dbReference type="Proteomes" id="UP001596058"/>
    </source>
</evidence>
<keyword evidence="3" id="KW-0804">Transcription</keyword>
<evidence type="ECO:0000256" key="2">
    <source>
        <dbReference type="ARBA" id="ARBA00023125"/>
    </source>
</evidence>
<dbReference type="PROSITE" id="PS50043">
    <property type="entry name" value="HTH_LUXR_2"/>
    <property type="match status" value="1"/>
</dbReference>
<dbReference type="PANTHER" id="PTHR44688:SF16">
    <property type="entry name" value="DNA-BINDING TRANSCRIPTIONAL ACTIVATOR DEVR_DOSR"/>
    <property type="match status" value="1"/>
</dbReference>
<dbReference type="EMBL" id="JBHSPA010000115">
    <property type="protein sequence ID" value="MFC5834861.1"/>
    <property type="molecule type" value="Genomic_DNA"/>
</dbReference>
<name>A0ABW1DCS6_9ACTN</name>
<protein>
    <submittedName>
        <fullName evidence="5">Helix-turn-helix transcriptional regulator</fullName>
    </submittedName>
</protein>